<proteinExistence type="predicted"/>
<comment type="caution">
    <text evidence="2">The sequence shown here is derived from an EMBL/GenBank/DDBJ whole genome shotgun (WGS) entry which is preliminary data.</text>
</comment>
<evidence type="ECO:0000313" key="2">
    <source>
        <dbReference type="EMBL" id="KAK4136071.1"/>
    </source>
</evidence>
<evidence type="ECO:0000256" key="1">
    <source>
        <dbReference type="SAM" id="Phobius"/>
    </source>
</evidence>
<keyword evidence="3" id="KW-1185">Reference proteome</keyword>
<sequence length="761" mass="79849">MSATRILTLVRAPNPPLELPAAGCRVEGCVLKEGWVPCWEPHLSSRTLSSPRGDDTMVRLQLVSAALVWAGSLGSVLASPAPVVSVRTRNLPGTTDEFTIGEVRRRLAALVYGKRDTVFKNSTSIEKSWDDSALFTQAFGYSSGLNSTDPGPTLEAQTGIEIRCVTCYIKAGATAELIVDGPGGFDVGDTILNVTKQVGEEFSNLTRSAGASIQAYVQHIISEARNNELHRDDFSFDNFTLDTDFDIDIPPMPDVGLLFTLDHLDLMMVIEASLSASATLTIPLYISQTPVGIKVGEGLEVGIFATVDLILAVEGSIDLRTGFHLKLDDPVGFNLQMFSHNVSDIIFNGARFEFLPVTVHAANVVLKAVLRVGMHAGFEISTAEGVLEVAADGLIKGVMSLVDQATNIDFRVTAGIEVGVHAHVAELLTNVTAGDVSEAQHGCALRVIQEYTLGIGAAAGATIAVNDHTWGPQPSHTIPIFYTTMADICATTAAATSKPPTLAPRQTTPPNTLLLTTTLTLPRTHTAIGCADPRLINCPLSLQTTTVLTTATTVAVTFPSGATPSTPHDTADTVARTASFGKSANRIAATTGAPVSFVPPPPPTTTSTRAATTSASIGDKVDDVLEDVREWLDDASAGVNHKVAVGVGVGVGLPIVVAFVAALVCCRRRRKYQAVAKSDNTVLDYQGPYQSPVAAAAVSPEREELAVKKTPVVVVGEMEGPKSPEGGGLMVEKAPAVAVGETIGPTPPVVTVGGMTGQNSP</sequence>
<protein>
    <recommendedName>
        <fullName evidence="4">Mid2 domain-containing protein</fullName>
    </recommendedName>
</protein>
<accession>A0AAN6ZFS3</accession>
<keyword evidence="1" id="KW-0812">Transmembrane</keyword>
<name>A0AAN6ZFS3_9PEZI</name>
<dbReference type="Proteomes" id="UP001304895">
    <property type="component" value="Unassembled WGS sequence"/>
</dbReference>
<reference evidence="2" key="2">
    <citation type="submission" date="2023-05" db="EMBL/GenBank/DDBJ databases">
        <authorList>
            <consortium name="Lawrence Berkeley National Laboratory"/>
            <person name="Steindorff A."/>
            <person name="Hensen N."/>
            <person name="Bonometti L."/>
            <person name="Westerberg I."/>
            <person name="Brannstrom I.O."/>
            <person name="Guillou S."/>
            <person name="Cros-Aarteil S."/>
            <person name="Calhoun S."/>
            <person name="Haridas S."/>
            <person name="Kuo A."/>
            <person name="Mondo S."/>
            <person name="Pangilinan J."/>
            <person name="Riley R."/>
            <person name="Labutti K."/>
            <person name="Andreopoulos B."/>
            <person name="Lipzen A."/>
            <person name="Chen C."/>
            <person name="Yanf M."/>
            <person name="Daum C."/>
            <person name="Ng V."/>
            <person name="Clum A."/>
            <person name="Ohm R."/>
            <person name="Martin F."/>
            <person name="Silar P."/>
            <person name="Natvig D."/>
            <person name="Lalanne C."/>
            <person name="Gautier V."/>
            <person name="Ament-Velasquez S.L."/>
            <person name="Kruys A."/>
            <person name="Hutchinson M.I."/>
            <person name="Powell A.J."/>
            <person name="Barry K."/>
            <person name="Miller A.N."/>
            <person name="Grigoriev I.V."/>
            <person name="Debuchy R."/>
            <person name="Gladieux P."/>
            <person name="Thoren M.H."/>
            <person name="Johannesson H."/>
        </authorList>
    </citation>
    <scope>NUCLEOTIDE SEQUENCE</scope>
    <source>
        <strain evidence="2">CBS 123565</strain>
    </source>
</reference>
<dbReference type="AlphaFoldDB" id="A0AAN6ZFS3"/>
<keyword evidence="1" id="KW-0472">Membrane</keyword>
<feature type="transmembrane region" description="Helical" evidence="1">
    <location>
        <begin position="643"/>
        <end position="664"/>
    </location>
</feature>
<evidence type="ECO:0008006" key="4">
    <source>
        <dbReference type="Google" id="ProtNLM"/>
    </source>
</evidence>
<evidence type="ECO:0000313" key="3">
    <source>
        <dbReference type="Proteomes" id="UP001304895"/>
    </source>
</evidence>
<reference evidence="2" key="1">
    <citation type="journal article" date="2023" name="Mol. Phylogenet. Evol.">
        <title>Genome-scale phylogeny and comparative genomics of the fungal order Sordariales.</title>
        <authorList>
            <person name="Hensen N."/>
            <person name="Bonometti L."/>
            <person name="Westerberg I."/>
            <person name="Brannstrom I.O."/>
            <person name="Guillou S."/>
            <person name="Cros-Aarteil S."/>
            <person name="Calhoun S."/>
            <person name="Haridas S."/>
            <person name="Kuo A."/>
            <person name="Mondo S."/>
            <person name="Pangilinan J."/>
            <person name="Riley R."/>
            <person name="LaButti K."/>
            <person name="Andreopoulos B."/>
            <person name="Lipzen A."/>
            <person name="Chen C."/>
            <person name="Yan M."/>
            <person name="Daum C."/>
            <person name="Ng V."/>
            <person name="Clum A."/>
            <person name="Steindorff A."/>
            <person name="Ohm R.A."/>
            <person name="Martin F."/>
            <person name="Silar P."/>
            <person name="Natvig D.O."/>
            <person name="Lalanne C."/>
            <person name="Gautier V."/>
            <person name="Ament-Velasquez S.L."/>
            <person name="Kruys A."/>
            <person name="Hutchinson M.I."/>
            <person name="Powell A.J."/>
            <person name="Barry K."/>
            <person name="Miller A.N."/>
            <person name="Grigoriev I.V."/>
            <person name="Debuchy R."/>
            <person name="Gladieux P."/>
            <person name="Hiltunen Thoren M."/>
            <person name="Johannesson H."/>
        </authorList>
    </citation>
    <scope>NUCLEOTIDE SEQUENCE</scope>
    <source>
        <strain evidence="2">CBS 123565</strain>
    </source>
</reference>
<gene>
    <name evidence="2" type="ORF">BT67DRAFT_418007</name>
</gene>
<dbReference type="EMBL" id="MU853404">
    <property type="protein sequence ID" value="KAK4136071.1"/>
    <property type="molecule type" value="Genomic_DNA"/>
</dbReference>
<keyword evidence="1" id="KW-1133">Transmembrane helix</keyword>
<organism evidence="2 3">
    <name type="scientific">Trichocladium antarcticum</name>
    <dbReference type="NCBI Taxonomy" id="1450529"/>
    <lineage>
        <taxon>Eukaryota</taxon>
        <taxon>Fungi</taxon>
        <taxon>Dikarya</taxon>
        <taxon>Ascomycota</taxon>
        <taxon>Pezizomycotina</taxon>
        <taxon>Sordariomycetes</taxon>
        <taxon>Sordariomycetidae</taxon>
        <taxon>Sordariales</taxon>
        <taxon>Chaetomiaceae</taxon>
        <taxon>Trichocladium</taxon>
    </lineage>
</organism>